<dbReference type="AlphaFoldDB" id="A0A5R9GN57"/>
<keyword evidence="6" id="KW-0814">Transposable element</keyword>
<comment type="caution">
    <text evidence="7">The sequence shown here is derived from an EMBL/GenBank/DDBJ whole genome shotgun (WGS) entry which is preliminary data.</text>
</comment>
<evidence type="ECO:0000256" key="6">
    <source>
        <dbReference type="RuleBase" id="RU365089"/>
    </source>
</evidence>
<evidence type="ECO:0000256" key="4">
    <source>
        <dbReference type="ARBA" id="ARBA00023125"/>
    </source>
</evidence>
<dbReference type="EMBL" id="VCIW01000002">
    <property type="protein sequence ID" value="TLS53465.1"/>
    <property type="molecule type" value="Genomic_DNA"/>
</dbReference>
<reference evidence="7 8" key="1">
    <citation type="submission" date="2019-05" db="EMBL/GenBank/DDBJ databases">
        <authorList>
            <person name="Narsing Rao M.P."/>
            <person name="Li W.J."/>
        </authorList>
    </citation>
    <scope>NUCLEOTIDE SEQUENCE [LARGE SCALE GENOMIC DNA]</scope>
    <source>
        <strain evidence="7 8">SYSU_K30003</strain>
    </source>
</reference>
<evidence type="ECO:0000256" key="5">
    <source>
        <dbReference type="ARBA" id="ARBA00023172"/>
    </source>
</evidence>
<proteinExistence type="inferred from homology"/>
<keyword evidence="3 6" id="KW-0815">Transposition</keyword>
<evidence type="ECO:0000256" key="3">
    <source>
        <dbReference type="ARBA" id="ARBA00022578"/>
    </source>
</evidence>
<dbReference type="Pfam" id="PF00872">
    <property type="entry name" value="Transposase_mut"/>
    <property type="match status" value="1"/>
</dbReference>
<accession>A0A5R9GN57</accession>
<dbReference type="InterPro" id="IPR001207">
    <property type="entry name" value="Transposase_mutator"/>
</dbReference>
<keyword evidence="4 6" id="KW-0238">DNA-binding</keyword>
<gene>
    <name evidence="7" type="ORF">FE782_04120</name>
</gene>
<evidence type="ECO:0000313" key="7">
    <source>
        <dbReference type="EMBL" id="TLS53465.1"/>
    </source>
</evidence>
<dbReference type="PANTHER" id="PTHR33217">
    <property type="entry name" value="TRANSPOSASE FOR INSERTION SEQUENCE ELEMENT IS1081"/>
    <property type="match status" value="1"/>
</dbReference>
<comment type="function">
    <text evidence="1 6">Required for the transposition of the insertion element.</text>
</comment>
<dbReference type="GO" id="GO:0004803">
    <property type="term" value="F:transposase activity"/>
    <property type="evidence" value="ECO:0007669"/>
    <property type="project" value="UniProtKB-UniRule"/>
</dbReference>
<keyword evidence="8" id="KW-1185">Reference proteome</keyword>
<comment type="similarity">
    <text evidence="2 6">Belongs to the transposase mutator family.</text>
</comment>
<sequence length="225" mass="26317">MTTLQQTSINNLFENLVRDFVKEKLELIMNEEMKNFIQVEHPDHRNTRNGYYERTLDTRHGRIDDLQVPRDRRGEFETQVFKPYQRRDEWLDEAITQMYRSGMSTREVARFVDCMFGTKYSPTTVSNITDAVLDDIESWQNRPLEKRYSVIYLDGIYCKLKRDTVRSEVIYLAMGPFGRGSSLRIKIPPAPSAWATLSTSNQFSILQNQQESIVPMDALLLTQTS</sequence>
<name>A0A5R9GN57_9BACL</name>
<dbReference type="Proteomes" id="UP000309676">
    <property type="component" value="Unassembled WGS sequence"/>
</dbReference>
<evidence type="ECO:0000313" key="8">
    <source>
        <dbReference type="Proteomes" id="UP000309676"/>
    </source>
</evidence>
<dbReference type="GO" id="GO:0006313">
    <property type="term" value="P:DNA transposition"/>
    <property type="evidence" value="ECO:0007669"/>
    <property type="project" value="UniProtKB-UniRule"/>
</dbReference>
<organism evidence="7 8">
    <name type="scientific">Paenibacillus antri</name>
    <dbReference type="NCBI Taxonomy" id="2582848"/>
    <lineage>
        <taxon>Bacteria</taxon>
        <taxon>Bacillati</taxon>
        <taxon>Bacillota</taxon>
        <taxon>Bacilli</taxon>
        <taxon>Bacillales</taxon>
        <taxon>Paenibacillaceae</taxon>
        <taxon>Paenibacillus</taxon>
    </lineage>
</organism>
<dbReference type="OrthoDB" id="9779930at2"/>
<keyword evidence="5 6" id="KW-0233">DNA recombination</keyword>
<evidence type="ECO:0000256" key="2">
    <source>
        <dbReference type="ARBA" id="ARBA00010961"/>
    </source>
</evidence>
<evidence type="ECO:0000256" key="1">
    <source>
        <dbReference type="ARBA" id="ARBA00002190"/>
    </source>
</evidence>
<dbReference type="GO" id="GO:0003677">
    <property type="term" value="F:DNA binding"/>
    <property type="evidence" value="ECO:0007669"/>
    <property type="project" value="UniProtKB-UniRule"/>
</dbReference>
<protein>
    <recommendedName>
        <fullName evidence="6">Mutator family transposase</fullName>
    </recommendedName>
</protein>
<dbReference type="PANTHER" id="PTHR33217:SF7">
    <property type="entry name" value="TRANSPOSASE FOR INSERTION SEQUENCE ELEMENT IS1081"/>
    <property type="match status" value="1"/>
</dbReference>